<dbReference type="RefSeq" id="WP_096206640.1">
    <property type="nucleotide sequence ID" value="NZ_FZMP01000203.1"/>
</dbReference>
<evidence type="ECO:0000313" key="2">
    <source>
        <dbReference type="Proteomes" id="UP000218615"/>
    </source>
</evidence>
<dbReference type="EMBL" id="FZMP01000203">
    <property type="protein sequence ID" value="SNQ62020.1"/>
    <property type="molecule type" value="Genomic_DNA"/>
</dbReference>
<organism evidence="1 2">
    <name type="scientific">Candidatus Methanoperedens nitratireducens</name>
    <dbReference type="NCBI Taxonomy" id="1392998"/>
    <lineage>
        <taxon>Archaea</taxon>
        <taxon>Methanobacteriati</taxon>
        <taxon>Methanobacteriota</taxon>
        <taxon>Stenosarchaea group</taxon>
        <taxon>Methanomicrobia</taxon>
        <taxon>Methanosarcinales</taxon>
        <taxon>ANME-2 cluster</taxon>
        <taxon>Candidatus Methanoperedentaceae</taxon>
        <taxon>Candidatus Methanoperedens</taxon>
    </lineage>
</organism>
<dbReference type="AlphaFoldDB" id="A0A284VRW1"/>
<sequence length="87" mass="10268">MYRARAYKNQDRFILHLFSEGGEWEADKLTVLSNLMERYRIPFLHIPVGKALFEVKNIPSDDMHSILLELERYGFTVSSARQHRGEK</sequence>
<evidence type="ECO:0000313" key="1">
    <source>
        <dbReference type="EMBL" id="SNQ62020.1"/>
    </source>
</evidence>
<protein>
    <submittedName>
        <fullName evidence="1">Uncharacterized protein</fullName>
    </submittedName>
</protein>
<accession>A0A284VRW1</accession>
<dbReference type="OrthoDB" id="378994at2157"/>
<reference evidence="2" key="1">
    <citation type="submission" date="2017-06" db="EMBL/GenBank/DDBJ databases">
        <authorList>
            <person name="Cremers G."/>
        </authorList>
    </citation>
    <scope>NUCLEOTIDE SEQUENCE [LARGE SCALE GENOMIC DNA]</scope>
</reference>
<keyword evidence="2" id="KW-1185">Reference proteome</keyword>
<name>A0A284VRW1_9EURY</name>
<dbReference type="Proteomes" id="UP000218615">
    <property type="component" value="Unassembled WGS sequence"/>
</dbReference>
<gene>
    <name evidence="1" type="ORF">MNV_560066</name>
</gene>
<proteinExistence type="predicted"/>